<proteinExistence type="predicted"/>
<dbReference type="InterPro" id="IPR006884">
    <property type="entry name" value="Fzo/mitofusin_HR2"/>
</dbReference>
<keyword evidence="1" id="KW-0472">Membrane</keyword>
<reference evidence="3" key="2">
    <citation type="submission" date="2020-11" db="EMBL/GenBank/DDBJ databases">
        <authorList>
            <person name="McCartney M.A."/>
            <person name="Auch B."/>
            <person name="Kono T."/>
            <person name="Mallez S."/>
            <person name="Becker A."/>
            <person name="Gohl D.M."/>
            <person name="Silverstein K.A.T."/>
            <person name="Koren S."/>
            <person name="Bechman K.B."/>
            <person name="Herman A."/>
            <person name="Abrahante J.E."/>
            <person name="Garbe J."/>
        </authorList>
    </citation>
    <scope>NUCLEOTIDE SEQUENCE</scope>
    <source>
        <strain evidence="3">Duluth1</strain>
        <tissue evidence="3">Whole animal</tissue>
    </source>
</reference>
<reference evidence="3" key="1">
    <citation type="journal article" date="2019" name="bioRxiv">
        <title>The Genome of the Zebra Mussel, Dreissena polymorpha: A Resource for Invasive Species Research.</title>
        <authorList>
            <person name="McCartney M.A."/>
            <person name="Auch B."/>
            <person name="Kono T."/>
            <person name="Mallez S."/>
            <person name="Zhang Y."/>
            <person name="Obille A."/>
            <person name="Becker A."/>
            <person name="Abrahante J.E."/>
            <person name="Garbe J."/>
            <person name="Badalamenti J.P."/>
            <person name="Herman A."/>
            <person name="Mangelson H."/>
            <person name="Liachko I."/>
            <person name="Sullivan S."/>
            <person name="Sone E.D."/>
            <person name="Koren S."/>
            <person name="Silverstein K.A.T."/>
            <person name="Beckman K.B."/>
            <person name="Gohl D.M."/>
        </authorList>
    </citation>
    <scope>NUCLEOTIDE SEQUENCE</scope>
    <source>
        <strain evidence="3">Duluth1</strain>
        <tissue evidence="3">Whole animal</tissue>
    </source>
</reference>
<dbReference type="Proteomes" id="UP000828390">
    <property type="component" value="Unassembled WGS sequence"/>
</dbReference>
<dbReference type="Pfam" id="PF04799">
    <property type="entry name" value="Fzo_mitofusin"/>
    <property type="match status" value="1"/>
</dbReference>
<dbReference type="GO" id="GO:0005741">
    <property type="term" value="C:mitochondrial outer membrane"/>
    <property type="evidence" value="ECO:0007669"/>
    <property type="project" value="InterPro"/>
</dbReference>
<gene>
    <name evidence="3" type="ORF">DPMN_164812</name>
</gene>
<feature type="transmembrane region" description="Helical" evidence="1">
    <location>
        <begin position="71"/>
        <end position="89"/>
    </location>
</feature>
<dbReference type="AlphaFoldDB" id="A0A9D4EWJ2"/>
<evidence type="ECO:0000313" key="3">
    <source>
        <dbReference type="EMBL" id="KAH3786703.1"/>
    </source>
</evidence>
<accession>A0A9D4EWJ2</accession>
<evidence type="ECO:0000259" key="2">
    <source>
        <dbReference type="Pfam" id="PF04799"/>
    </source>
</evidence>
<dbReference type="EMBL" id="JAIWYP010000008">
    <property type="protein sequence ID" value="KAH3786703.1"/>
    <property type="molecule type" value="Genomic_DNA"/>
</dbReference>
<evidence type="ECO:0000256" key="1">
    <source>
        <dbReference type="SAM" id="Phobius"/>
    </source>
</evidence>
<dbReference type="GO" id="GO:0003924">
    <property type="term" value="F:GTPase activity"/>
    <property type="evidence" value="ECO:0007669"/>
    <property type="project" value="InterPro"/>
</dbReference>
<evidence type="ECO:0000313" key="4">
    <source>
        <dbReference type="Proteomes" id="UP000828390"/>
    </source>
</evidence>
<keyword evidence="1" id="KW-0812">Transmembrane</keyword>
<keyword evidence="1" id="KW-1133">Transmembrane helix</keyword>
<feature type="transmembrane region" description="Helical" evidence="1">
    <location>
        <begin position="95"/>
        <end position="113"/>
    </location>
</feature>
<dbReference type="GO" id="GO:0008053">
    <property type="term" value="P:mitochondrial fusion"/>
    <property type="evidence" value="ECO:0007669"/>
    <property type="project" value="InterPro"/>
</dbReference>
<comment type="caution">
    <text evidence="3">The sequence shown here is derived from an EMBL/GenBank/DDBJ whole genome shotgun (WGS) entry which is preliminary data.</text>
</comment>
<feature type="domain" description="Fzo/mitofusin HR2" evidence="2">
    <location>
        <begin position="109"/>
        <end position="219"/>
    </location>
</feature>
<dbReference type="SUPFAM" id="SSF111479">
    <property type="entry name" value="Fzo-like conserved region"/>
    <property type="match status" value="1"/>
</dbReference>
<keyword evidence="4" id="KW-1185">Reference proteome</keyword>
<protein>
    <recommendedName>
        <fullName evidence="2">Fzo/mitofusin HR2 domain-containing protein</fullName>
    </recommendedName>
</protein>
<organism evidence="3 4">
    <name type="scientific">Dreissena polymorpha</name>
    <name type="common">Zebra mussel</name>
    <name type="synonym">Mytilus polymorpha</name>
    <dbReference type="NCBI Taxonomy" id="45954"/>
    <lineage>
        <taxon>Eukaryota</taxon>
        <taxon>Metazoa</taxon>
        <taxon>Spiralia</taxon>
        <taxon>Lophotrochozoa</taxon>
        <taxon>Mollusca</taxon>
        <taxon>Bivalvia</taxon>
        <taxon>Autobranchia</taxon>
        <taxon>Heteroconchia</taxon>
        <taxon>Euheterodonta</taxon>
        <taxon>Imparidentia</taxon>
        <taxon>Neoheterodontei</taxon>
        <taxon>Myida</taxon>
        <taxon>Dreissenoidea</taxon>
        <taxon>Dreissenidae</taxon>
        <taxon>Dreissena</taxon>
    </lineage>
</organism>
<sequence>MQEMTDKMVAKNFPEEYQTKFHKVMQWHDNNFAVPNGFGSRDMFSEFNGFGSGNLFSELLKKFAFHFDIPLDEWIYVAIGASVTVALALLLPRKFVVVGLLTFISGLPVYKYYQLVKKEQDFKARYVEYVSTKLRSIVASYSTICSEQVERVLISTFDELCKEAHSIEETLKKEVEQQDITIKQLELDWTATNLKAEAYWDKAERLRKAFDKFEEQFLTVPGNDPLSP</sequence>
<name>A0A9D4EWJ2_DREPO</name>